<dbReference type="Gene3D" id="3.30.530.20">
    <property type="match status" value="1"/>
</dbReference>
<reference evidence="3 4" key="1">
    <citation type="submission" date="2021-03" db="EMBL/GenBank/DDBJ databases">
        <title>Sequencing the genomes of 1000 actinobacteria strains.</title>
        <authorList>
            <person name="Klenk H.-P."/>
        </authorList>
    </citation>
    <scope>NUCLEOTIDE SEQUENCE [LARGE SCALE GENOMIC DNA]</scope>
    <source>
        <strain evidence="3 4">DSM 44580</strain>
    </source>
</reference>
<comment type="caution">
    <text evidence="3">The sequence shown here is derived from an EMBL/GenBank/DDBJ whole genome shotgun (WGS) entry which is preliminary data.</text>
</comment>
<evidence type="ECO:0000313" key="3">
    <source>
        <dbReference type="EMBL" id="MBP2471369.1"/>
    </source>
</evidence>
<comment type="similarity">
    <text evidence="1">Belongs to the AHA1 family.</text>
</comment>
<accession>A0ABS5A553</accession>
<keyword evidence="4" id="KW-1185">Reference proteome</keyword>
<feature type="domain" description="Activator of Hsp90 ATPase homologue 1/2-like C-terminal" evidence="2">
    <location>
        <begin position="23"/>
        <end position="132"/>
    </location>
</feature>
<evidence type="ECO:0000313" key="4">
    <source>
        <dbReference type="Proteomes" id="UP001519363"/>
    </source>
</evidence>
<dbReference type="EMBL" id="JAGIOO010000001">
    <property type="protein sequence ID" value="MBP2471369.1"/>
    <property type="molecule type" value="Genomic_DNA"/>
</dbReference>
<dbReference type="InterPro" id="IPR023393">
    <property type="entry name" value="START-like_dom_sf"/>
</dbReference>
<gene>
    <name evidence="3" type="ORF">JOF53_000241</name>
</gene>
<name>A0ABS5A553_9PSEU</name>
<sequence>MSADTTELPDGRVALRVERELRHPVAKVWRALTTPEHLSAWYPFTVVEFDLRPGGVIRFDDGEGTFYDGEVLEVEPPHVFAFREVDDVLHLALSPTLEGSRLVLTHTFSKSAQYGNYASGWQRCLDELTAVLDKDD</sequence>
<evidence type="ECO:0000259" key="2">
    <source>
        <dbReference type="Pfam" id="PF08327"/>
    </source>
</evidence>
<dbReference type="Pfam" id="PF08327">
    <property type="entry name" value="AHSA1"/>
    <property type="match status" value="1"/>
</dbReference>
<evidence type="ECO:0000256" key="1">
    <source>
        <dbReference type="ARBA" id="ARBA00006817"/>
    </source>
</evidence>
<organism evidence="3 4">
    <name type="scientific">Crossiella equi</name>
    <dbReference type="NCBI Taxonomy" id="130796"/>
    <lineage>
        <taxon>Bacteria</taxon>
        <taxon>Bacillati</taxon>
        <taxon>Actinomycetota</taxon>
        <taxon>Actinomycetes</taxon>
        <taxon>Pseudonocardiales</taxon>
        <taxon>Pseudonocardiaceae</taxon>
        <taxon>Crossiella</taxon>
    </lineage>
</organism>
<dbReference type="RefSeq" id="WP_086789017.1">
    <property type="nucleotide sequence ID" value="NZ_JAGIOO010000001.1"/>
</dbReference>
<proteinExistence type="inferred from homology"/>
<dbReference type="SUPFAM" id="SSF55961">
    <property type="entry name" value="Bet v1-like"/>
    <property type="match status" value="1"/>
</dbReference>
<dbReference type="InterPro" id="IPR013538">
    <property type="entry name" value="ASHA1/2-like_C"/>
</dbReference>
<protein>
    <submittedName>
        <fullName evidence="3">Uncharacterized protein YndB with AHSA1/START domain</fullName>
    </submittedName>
</protein>
<dbReference type="Proteomes" id="UP001519363">
    <property type="component" value="Unassembled WGS sequence"/>
</dbReference>